<proteinExistence type="predicted"/>
<organism evidence="1 2">
    <name type="scientific">Mycolicibacterium conceptionense</name>
    <dbReference type="NCBI Taxonomy" id="451644"/>
    <lineage>
        <taxon>Bacteria</taxon>
        <taxon>Bacillati</taxon>
        <taxon>Actinomycetota</taxon>
        <taxon>Actinomycetes</taxon>
        <taxon>Mycobacteriales</taxon>
        <taxon>Mycobacteriaceae</taxon>
        <taxon>Mycolicibacterium</taxon>
    </lineage>
</organism>
<keyword evidence="2" id="KW-1185">Reference proteome</keyword>
<protein>
    <recommendedName>
        <fullName evidence="3">Minor tail protein</fullName>
    </recommendedName>
</protein>
<dbReference type="EMBL" id="LQOP01000036">
    <property type="protein sequence ID" value="ORV20065.1"/>
    <property type="molecule type" value="Genomic_DNA"/>
</dbReference>
<evidence type="ECO:0008006" key="3">
    <source>
        <dbReference type="Google" id="ProtNLM"/>
    </source>
</evidence>
<sequence length="917" mass="96327">MPRSYDINPVAITHHPTQRIDTGIGKLPPFDLQQIVDGFLTALKDLTGIDLTGIRDFLENLFGSIDWSHLPTPADVWAFVVAAGSLPGQIVTFINNTAGINLASWDDFVASLADGKGIDLPWLKTGLDTLSAIFGGLDLTDPPTPEEVWSTVVTNFINPLINVVEAVAEALLTAPLNAANLFGRIALGQFGSGVPIMALTTAVPNELEPFTAASVPTSDGWSFNASEDAAQVVCDGSPKTLYLKSGVIKVEAGQPINTTVPVKYSGVVSGAGQTIRYVLETFTSDNGSGAATPVTVGAVTNPSGTITSPVTLGDTSWDIPAGVQSVRPALVVDGVTAGTVFWKNTPTLKRILAGPLAGGLPAAIQDRIDEFQQLLTDLLTNPAGVIGTITQGMVSGLGDLNTLVNQIRDILAGLVVTPINSTVAAIKDWFAGLTGKTSGLNSSGQMNGTNIIGTIASNVVEGLDDIGDGLRDTWNHFWDGIFRTTGSTGKTAADVQTAAASVSTTAAIAQESTATLANLMNAPKNVPFWVSPNPFEDVVFPRVMASEAKIFTGGRLYLTALRTTQNRIYNQVGFMTNGGDPQENVFVAVYRIDPANGTYTLEYNFGNVSSQILTGSGLVDQRFNMPYDLQASEGDLWAVGILTTGTGSYPGLVCVASSAMDYTGLHPRCATAVLASQTSIPSSVSAASVTRAADRVWASLGQALDFVPPSIQLAEQFSTGQWSSAAWYLFGSGDYDAQTGVIAADGGLHMRVQPGFTLPVPKKINRSSGIHKTAMTTNDMASEVTIARVPDTSVPPIWAIVRASNNSTLGAALEITTNQARIITFDAPADPTPTARATASTTVSVGDVFRIEAVGTVYTAYRNGVPIPGCTWTDTGNAVIPLVASLRRTGWLVSFNAGFSSQDHSAWIATWRGYDLA</sequence>
<evidence type="ECO:0000313" key="1">
    <source>
        <dbReference type="EMBL" id="ORV20065.1"/>
    </source>
</evidence>
<evidence type="ECO:0000313" key="2">
    <source>
        <dbReference type="Proteomes" id="UP000193811"/>
    </source>
</evidence>
<dbReference type="RefSeq" id="WP_085143048.1">
    <property type="nucleotide sequence ID" value="NZ_JACKVA010000026.1"/>
</dbReference>
<accession>A0ABX3UYS1</accession>
<gene>
    <name evidence="1" type="ORF">AWB98_29425</name>
</gene>
<comment type="caution">
    <text evidence="1">The sequence shown here is derived from an EMBL/GenBank/DDBJ whole genome shotgun (WGS) entry which is preliminary data.</text>
</comment>
<reference evidence="1 2" key="1">
    <citation type="submission" date="2016-01" db="EMBL/GenBank/DDBJ databases">
        <title>The new phylogeny of the genus Mycobacterium.</title>
        <authorList>
            <person name="Tarcisio F."/>
            <person name="Conor M."/>
            <person name="Antonella G."/>
            <person name="Elisabetta G."/>
            <person name="Giulia F.S."/>
            <person name="Sara T."/>
            <person name="Anna F."/>
            <person name="Clotilde B."/>
            <person name="Roberto B."/>
            <person name="Veronica D.S."/>
            <person name="Fabio R."/>
            <person name="Monica P."/>
            <person name="Olivier J."/>
            <person name="Enrico T."/>
            <person name="Nicola S."/>
        </authorList>
    </citation>
    <scope>NUCLEOTIDE SEQUENCE [LARGE SCALE GENOMIC DNA]</scope>
    <source>
        <strain evidence="1 2">CCUG 50187</strain>
    </source>
</reference>
<dbReference type="Proteomes" id="UP000193811">
    <property type="component" value="Unassembled WGS sequence"/>
</dbReference>
<dbReference type="GeneID" id="44300079"/>
<name>A0ABX3UYS1_9MYCO</name>